<dbReference type="Gene3D" id="3.40.50.2000">
    <property type="entry name" value="Glycogen Phosphorylase B"/>
    <property type="match status" value="2"/>
</dbReference>
<dbReference type="FunFam" id="3.40.50.2000:FF:000014">
    <property type="entry name" value="Glycogen [starch] synthase"/>
    <property type="match status" value="1"/>
</dbReference>
<protein>
    <recommendedName>
        <fullName evidence="8">Glycogen [starch] synthase</fullName>
        <ecNumber evidence="8">2.4.1.11</ecNumber>
    </recommendedName>
</protein>
<proteinExistence type="inferred from homology"/>
<dbReference type="Pfam" id="PF05693">
    <property type="entry name" value="Glycogen_syn"/>
    <property type="match status" value="1"/>
</dbReference>
<dbReference type="EMBL" id="JANBOH010000321">
    <property type="protein sequence ID" value="KAJ1642912.1"/>
    <property type="molecule type" value="Genomic_DNA"/>
</dbReference>
<dbReference type="GO" id="GO:0005737">
    <property type="term" value="C:cytoplasm"/>
    <property type="evidence" value="ECO:0007669"/>
    <property type="project" value="TreeGrafter"/>
</dbReference>
<evidence type="ECO:0000256" key="1">
    <source>
        <dbReference type="ARBA" id="ARBA00004964"/>
    </source>
</evidence>
<dbReference type="GO" id="GO:0004373">
    <property type="term" value="F:alpha-1,4-glucan glucosyltransferase (UDP-glucose donor) activity"/>
    <property type="evidence" value="ECO:0007669"/>
    <property type="project" value="UniProtKB-EC"/>
</dbReference>
<name>A0A9W8CHT4_9FUNG</name>
<evidence type="ECO:0000256" key="9">
    <source>
        <dbReference type="SAM" id="MobiDB-lite"/>
    </source>
</evidence>
<accession>A0A9W8CHT4</accession>
<evidence type="ECO:0000256" key="7">
    <source>
        <dbReference type="ARBA" id="ARBA00047345"/>
    </source>
</evidence>
<dbReference type="Proteomes" id="UP001145021">
    <property type="component" value="Unassembled WGS sequence"/>
</dbReference>
<feature type="region of interest" description="Disordered" evidence="9">
    <location>
        <begin position="610"/>
        <end position="632"/>
    </location>
</feature>
<evidence type="ECO:0000256" key="6">
    <source>
        <dbReference type="ARBA" id="ARBA00043883"/>
    </source>
</evidence>
<feature type="compositionally biased region" description="Basic and acidic residues" evidence="9">
    <location>
        <begin position="656"/>
        <end position="666"/>
    </location>
</feature>
<comment type="catalytic activity">
    <reaction evidence="7">
        <text>[(1-&gt;4)-alpha-D-glucosyl](n) + UDP-alpha-D-glucose = [(1-&gt;4)-alpha-D-glucosyl](n+1) + UDP + H(+)</text>
        <dbReference type="Rhea" id="RHEA:18549"/>
        <dbReference type="Rhea" id="RHEA-COMP:9584"/>
        <dbReference type="Rhea" id="RHEA-COMP:9587"/>
        <dbReference type="ChEBI" id="CHEBI:15378"/>
        <dbReference type="ChEBI" id="CHEBI:15444"/>
        <dbReference type="ChEBI" id="CHEBI:58223"/>
        <dbReference type="ChEBI" id="CHEBI:58885"/>
        <dbReference type="EC" id="2.4.1.11"/>
    </reaction>
    <physiologicalReaction direction="left-to-right" evidence="7">
        <dbReference type="Rhea" id="RHEA:18550"/>
    </physiologicalReaction>
</comment>
<comment type="function">
    <text evidence="8">Transfers the glycosyl residue from UDP-Glc to the non-reducing end of alpha-1,4-glucan.</text>
</comment>
<dbReference type="GO" id="GO:0005978">
    <property type="term" value="P:glycogen biosynthetic process"/>
    <property type="evidence" value="ECO:0007669"/>
    <property type="project" value="UniProtKB-KW"/>
</dbReference>
<dbReference type="InterPro" id="IPR008631">
    <property type="entry name" value="Glycogen_synth"/>
</dbReference>
<dbReference type="AlphaFoldDB" id="A0A9W8CHT4"/>
<organism evidence="10 11">
    <name type="scientific">Coemansia asiatica</name>
    <dbReference type="NCBI Taxonomy" id="1052880"/>
    <lineage>
        <taxon>Eukaryota</taxon>
        <taxon>Fungi</taxon>
        <taxon>Fungi incertae sedis</taxon>
        <taxon>Zoopagomycota</taxon>
        <taxon>Kickxellomycotina</taxon>
        <taxon>Kickxellomycetes</taxon>
        <taxon>Kickxellales</taxon>
        <taxon>Kickxellaceae</taxon>
        <taxon>Coemansia</taxon>
    </lineage>
</organism>
<keyword evidence="11" id="KW-1185">Reference proteome</keyword>
<dbReference type="PANTHER" id="PTHR10176:SF3">
    <property type="entry name" value="GLYCOGEN [STARCH] SYNTHASE"/>
    <property type="match status" value="1"/>
</dbReference>
<keyword evidence="5 8" id="KW-0320">Glycogen biosynthesis</keyword>
<feature type="region of interest" description="Disordered" evidence="9">
    <location>
        <begin position="656"/>
        <end position="685"/>
    </location>
</feature>
<keyword evidence="4 8" id="KW-0808">Transferase</keyword>
<evidence type="ECO:0000256" key="8">
    <source>
        <dbReference type="RuleBase" id="RU363104"/>
    </source>
</evidence>
<keyword evidence="3 8" id="KW-0328">Glycosyltransferase</keyword>
<evidence type="ECO:0000256" key="3">
    <source>
        <dbReference type="ARBA" id="ARBA00022676"/>
    </source>
</evidence>
<evidence type="ECO:0000256" key="5">
    <source>
        <dbReference type="ARBA" id="ARBA00023056"/>
    </source>
</evidence>
<dbReference type="FunFam" id="3.40.50.2000:FF:000045">
    <property type="entry name" value="Glycogen [starch] synthase"/>
    <property type="match status" value="1"/>
</dbReference>
<dbReference type="PANTHER" id="PTHR10176">
    <property type="entry name" value="GLYCOGEN SYNTHASE"/>
    <property type="match status" value="1"/>
</dbReference>
<reference evidence="10" key="1">
    <citation type="submission" date="2022-07" db="EMBL/GenBank/DDBJ databases">
        <title>Phylogenomic reconstructions and comparative analyses of Kickxellomycotina fungi.</title>
        <authorList>
            <person name="Reynolds N.K."/>
            <person name="Stajich J.E."/>
            <person name="Barry K."/>
            <person name="Grigoriev I.V."/>
            <person name="Crous P."/>
            <person name="Smith M.E."/>
        </authorList>
    </citation>
    <scope>NUCLEOTIDE SEQUENCE</scope>
    <source>
        <strain evidence="10">NBRC 105413</strain>
    </source>
</reference>
<evidence type="ECO:0000313" key="11">
    <source>
        <dbReference type="Proteomes" id="UP001145021"/>
    </source>
</evidence>
<gene>
    <name evidence="10" type="primary">GSY1</name>
    <name evidence="10" type="ORF">LPJ64_005276</name>
</gene>
<comment type="pathway">
    <text evidence="1 8">Glycan biosynthesis; glycogen biosynthesis.</text>
</comment>
<comment type="caution">
    <text evidence="10">The sequence shown here is derived from an EMBL/GenBank/DDBJ whole genome shotgun (WGS) entry which is preliminary data.</text>
</comment>
<comment type="similarity">
    <text evidence="2 8">Belongs to the glycosyltransferase 3 family.</text>
</comment>
<dbReference type="SUPFAM" id="SSF53756">
    <property type="entry name" value="UDP-Glycosyltransferase/glycogen phosphorylase"/>
    <property type="match status" value="2"/>
</dbReference>
<evidence type="ECO:0000256" key="4">
    <source>
        <dbReference type="ARBA" id="ARBA00022679"/>
    </source>
</evidence>
<evidence type="ECO:0000313" key="10">
    <source>
        <dbReference type="EMBL" id="KAJ1642912.1"/>
    </source>
</evidence>
<dbReference type="EC" id="2.4.1.11" evidence="8"/>
<comment type="function">
    <text evidence="6">Glycogen synthase participates in the glycogen biosynthetic process along with glycogenin and glycogen branching enzyme. Extends the primer composed of a few glucose units formed by glycogenin by adding new glucose units to it. In this context, glycogen synthase transfers the glycosyl residue from UDP-Glc to the non-reducing end of alpha-1,4-glucan.</text>
</comment>
<sequence>MSQVMRNVNQPWLFETAWEVVNKVGGIYTVIKTKVPVTVQEYGDRYHLTGPWNRFTAHVEVEEIEPDHPAIKSAVESIRAQGIQVFYGRWLIDGAPRVILFDIGSAGYKLDEWKGDLWRLAGIPSPPNDIETNDSILLGYLNAWLLEEVAKNDTEHAIIAQFHEWQAGVGAVLCNKRKIDVATIFTTHATLLGRYLCAGNVDFYNNLRHFNVDEEAGKRGIYHRYCIERAAAHCVDVFTTVSNITAYEAEYLLKRKPDGVLPNGLNVVKFSAMHEFQNLHQVAKDRISHFVRGHFYGHYNFDLDNTLYFFTAGRYEYRNKGIDMFIEGLARLNHRLKACNSPVTVVAFIIAPGKVNSFTVETLKGQALIKQLEDTVDEVSTRIGKRIFELAARGHEPKVEDLLTEQDRVLIKRRVFALKRDALPPIVTHNMVNDSEDPVLQQLRTVHLFNNDHDRVKVVFHPEFLSANNPVIGLDYEEFIRGTHLGVFPSYYEPWGYTPAECTVMGVPSITTNLSGFGCFMEDNIVNPQDYGIYIVDRRLKSADESIDQLATFMFDFCQKTRRQRINQRNRTERLADILDWKRMGIEYMKARQCALRRCYPDSFDSSADPYADEYDQDHPHKLSRPQSIPGTPLVGADLSTYDLAALSISAELPGVKDHEDDHDLRPPIQLKMKTPLMTPTIQTP</sequence>
<evidence type="ECO:0000256" key="2">
    <source>
        <dbReference type="ARBA" id="ARBA00010686"/>
    </source>
</evidence>